<dbReference type="Pfam" id="PF18898">
    <property type="entry name" value="DUF5654"/>
    <property type="match status" value="1"/>
</dbReference>
<sequence>MTGYIVGALGLVAGLAWNDAIKALIEYLFPLAKNTLLAKFIYAILMTFIIGIVASYLIRFFDKKEENK</sequence>
<keyword evidence="1" id="KW-0812">Transmembrane</keyword>
<evidence type="ECO:0000313" key="2">
    <source>
        <dbReference type="EMBL" id="PIP45941.1"/>
    </source>
</evidence>
<dbReference type="InterPro" id="IPR043713">
    <property type="entry name" value="DUF5654"/>
</dbReference>
<reference evidence="2 3" key="1">
    <citation type="submission" date="2017-09" db="EMBL/GenBank/DDBJ databases">
        <title>Depth-based differentiation of microbial function through sediment-hosted aquifers and enrichment of novel symbionts in the deep terrestrial subsurface.</title>
        <authorList>
            <person name="Probst A.J."/>
            <person name="Ladd B."/>
            <person name="Jarett J.K."/>
            <person name="Geller-Mcgrath D.E."/>
            <person name="Sieber C.M."/>
            <person name="Emerson J.B."/>
            <person name="Anantharaman K."/>
            <person name="Thomas B.C."/>
            <person name="Malmstrom R."/>
            <person name="Stieglmeier M."/>
            <person name="Klingl A."/>
            <person name="Woyke T."/>
            <person name="Ryan C.M."/>
            <person name="Banfield J.F."/>
        </authorList>
    </citation>
    <scope>NUCLEOTIDE SEQUENCE [LARGE SCALE GENOMIC DNA]</scope>
    <source>
        <strain evidence="2">CG23_combo_of_CG06-09_8_20_14_all_42_19</strain>
    </source>
</reference>
<name>A0A2H0AKK9_9BACT</name>
<dbReference type="Proteomes" id="UP000230007">
    <property type="component" value="Unassembled WGS sequence"/>
</dbReference>
<organism evidence="2 3">
    <name type="scientific">Candidatus Colwellbacteria bacterium CG23_combo_of_CG06-09_8_20_14_all_42_19</name>
    <dbReference type="NCBI Taxonomy" id="1974541"/>
    <lineage>
        <taxon>Bacteria</taxon>
        <taxon>Candidatus Colwelliibacteriota</taxon>
    </lineage>
</organism>
<keyword evidence="1" id="KW-1133">Transmembrane helix</keyword>
<comment type="caution">
    <text evidence="2">The sequence shown here is derived from an EMBL/GenBank/DDBJ whole genome shotgun (WGS) entry which is preliminary data.</text>
</comment>
<evidence type="ECO:0000256" key="1">
    <source>
        <dbReference type="SAM" id="Phobius"/>
    </source>
</evidence>
<dbReference type="AlphaFoldDB" id="A0A2H0AKK9"/>
<evidence type="ECO:0000313" key="3">
    <source>
        <dbReference type="Proteomes" id="UP000230007"/>
    </source>
</evidence>
<dbReference type="EMBL" id="PCSK01000042">
    <property type="protein sequence ID" value="PIP45941.1"/>
    <property type="molecule type" value="Genomic_DNA"/>
</dbReference>
<proteinExistence type="predicted"/>
<gene>
    <name evidence="2" type="ORF">COX15_01875</name>
</gene>
<accession>A0A2H0AKK9</accession>
<protein>
    <submittedName>
        <fullName evidence="2">Uncharacterized protein</fullName>
    </submittedName>
</protein>
<keyword evidence="1" id="KW-0472">Membrane</keyword>
<feature type="transmembrane region" description="Helical" evidence="1">
    <location>
        <begin position="40"/>
        <end position="58"/>
    </location>
</feature>